<evidence type="ECO:0000256" key="4">
    <source>
        <dbReference type="RuleBase" id="RU362075"/>
    </source>
</evidence>
<evidence type="ECO:0000313" key="7">
    <source>
        <dbReference type="Proteomes" id="UP001595685"/>
    </source>
</evidence>
<dbReference type="Proteomes" id="UP001595685">
    <property type="component" value="Unassembled WGS sequence"/>
</dbReference>
<protein>
    <submittedName>
        <fullName evidence="6">Phytoene desaturase family protein</fullName>
    </submittedName>
</protein>
<organism evidence="6 7">
    <name type="scientific">Aquipuribacter hungaricus</name>
    <dbReference type="NCBI Taxonomy" id="545624"/>
    <lineage>
        <taxon>Bacteria</taxon>
        <taxon>Bacillati</taxon>
        <taxon>Actinomycetota</taxon>
        <taxon>Actinomycetes</taxon>
        <taxon>Micrococcales</taxon>
        <taxon>Intrasporangiaceae</taxon>
        <taxon>Aquipuribacter</taxon>
    </lineage>
</organism>
<keyword evidence="2 4" id="KW-0125">Carotenoid biosynthesis</keyword>
<keyword evidence="3 4" id="KW-0560">Oxidoreductase</keyword>
<dbReference type="PANTHER" id="PTHR43734">
    <property type="entry name" value="PHYTOENE DESATURASE"/>
    <property type="match status" value="1"/>
</dbReference>
<accession>A0ABV7WGQ6</accession>
<gene>
    <name evidence="6" type="ORF">ACFOLH_08690</name>
</gene>
<evidence type="ECO:0000259" key="5">
    <source>
        <dbReference type="Pfam" id="PF01593"/>
    </source>
</evidence>
<dbReference type="PRINTS" id="PR00411">
    <property type="entry name" value="PNDRDTASEI"/>
</dbReference>
<evidence type="ECO:0000256" key="2">
    <source>
        <dbReference type="ARBA" id="ARBA00022746"/>
    </source>
</evidence>
<proteinExistence type="inferred from homology"/>
<evidence type="ECO:0000313" key="6">
    <source>
        <dbReference type="EMBL" id="MFC3688418.1"/>
    </source>
</evidence>
<comment type="similarity">
    <text evidence="4">Belongs to the carotenoid/retinoid oxidoreductase family.</text>
</comment>
<dbReference type="InterPro" id="IPR036188">
    <property type="entry name" value="FAD/NAD-bd_sf"/>
</dbReference>
<dbReference type="RefSeq" id="WP_340294053.1">
    <property type="nucleotide sequence ID" value="NZ_JBBEOI010000135.1"/>
</dbReference>
<feature type="domain" description="Amine oxidase" evidence="5">
    <location>
        <begin position="11"/>
        <end position="309"/>
    </location>
</feature>
<dbReference type="Gene3D" id="3.50.50.60">
    <property type="entry name" value="FAD/NAD(P)-binding domain"/>
    <property type="match status" value="2"/>
</dbReference>
<comment type="caution">
    <text evidence="6">The sequence shown here is derived from an EMBL/GenBank/DDBJ whole genome shotgun (WGS) entry which is preliminary data.</text>
</comment>
<dbReference type="PANTHER" id="PTHR43734:SF1">
    <property type="entry name" value="PHYTOENE DESATURASE"/>
    <property type="match status" value="1"/>
</dbReference>
<evidence type="ECO:0000256" key="1">
    <source>
        <dbReference type="ARBA" id="ARBA00004829"/>
    </source>
</evidence>
<dbReference type="NCBIfam" id="TIGR02734">
    <property type="entry name" value="crtI_fam"/>
    <property type="match status" value="1"/>
</dbReference>
<reference evidence="7" key="1">
    <citation type="journal article" date="2019" name="Int. J. Syst. Evol. Microbiol.">
        <title>The Global Catalogue of Microorganisms (GCM) 10K type strain sequencing project: providing services to taxonomists for standard genome sequencing and annotation.</title>
        <authorList>
            <consortium name="The Broad Institute Genomics Platform"/>
            <consortium name="The Broad Institute Genome Sequencing Center for Infectious Disease"/>
            <person name="Wu L."/>
            <person name="Ma J."/>
        </authorList>
    </citation>
    <scope>NUCLEOTIDE SEQUENCE [LARGE SCALE GENOMIC DNA]</scope>
    <source>
        <strain evidence="7">NCAIM B.02333</strain>
    </source>
</reference>
<evidence type="ECO:0000256" key="3">
    <source>
        <dbReference type="ARBA" id="ARBA00023002"/>
    </source>
</evidence>
<sequence length="527" mass="56049">MSRVVVVGAGLGGLAAAVRLAHAGHRVTVLEQSARVGGKLGRYARDGYGFDTGPSLLTIPSVYEELFADTGAPLREEVPLRPVDPAFRYRFADGTVLDVPDGGGPAVAAAMDAALGEGTGAQWTAFMERAGEIWEATRGPFLSSPLDGARGLLKESRRVGDLATIAPWLSLRQLGRRYLKDARLRVLLDRYATYTGSDPRRAPAALATVPYVEQTYGAWYVEGGLRVLVEAVARRAEQLGADIRTGADVAEIIVKDVPGPVGWRTQGVRLRDGSRVDADVVVSNADAAHTYHELLAGPPGELGRRRLRKADPSLSGFVLLLALRGRTPGLQHHTVLFPDDYDDEFDSVFGTGRHRGRTRPAPDPTVYVSAPDDPALRPDDGTEAWFVLVNAPRHRPGEPSRGVDWHTEGLAEAYADRVLEVMAERGLDVRDRVLWRVVSTPADLEYETRSVGGSIYGSSSNGARSAFLRPANASNVEGLFLVGGSSHPGGGIPLVGMSAAIVADLVGPARAGAPGTADVPDGDAPDT</sequence>
<dbReference type="Pfam" id="PF01593">
    <property type="entry name" value="Amino_oxidase"/>
    <property type="match status" value="1"/>
</dbReference>
<name>A0ABV7WGQ6_9MICO</name>
<keyword evidence="7" id="KW-1185">Reference proteome</keyword>
<comment type="pathway">
    <text evidence="1 4">Carotenoid biosynthesis.</text>
</comment>
<dbReference type="EMBL" id="JBHRWW010000004">
    <property type="protein sequence ID" value="MFC3688418.1"/>
    <property type="molecule type" value="Genomic_DNA"/>
</dbReference>
<dbReference type="InterPro" id="IPR002937">
    <property type="entry name" value="Amino_oxidase"/>
</dbReference>
<dbReference type="InterPro" id="IPR014105">
    <property type="entry name" value="Carotenoid/retinoid_OxRdtase"/>
</dbReference>
<dbReference type="SUPFAM" id="SSF51905">
    <property type="entry name" value="FAD/NAD(P)-binding domain"/>
    <property type="match status" value="1"/>
</dbReference>